<sequence length="246" mass="26628">MGNQCRSLAARASKQQLFEKVGVHQTQEGFGITLDKHPLRTPSKNPLVLPSKALALAVAAEWRWQQNHKLQPSTMPLMSLAATAIDEPKPRHAVIDTLLSHVHTDATCCREQTGPIAARQAEVYRPIVEAVSKRLGVQFHVTDSIFGAEQPESTALAIRSYLEGLSNWSLAGTAELIASCRSVVVGIAISEGLVDVEQGLEAARVEENFQIEGWGLVEGGHDIDSAGLKVQVAAPSIFLRLLQSKD</sequence>
<proteinExistence type="inferred from homology"/>
<name>A0AAV1ICL4_9CHLO</name>
<comment type="caution">
    <text evidence="6">The sequence shown here is derived from an EMBL/GenBank/DDBJ whole genome shotgun (WGS) entry which is preliminary data.</text>
</comment>
<evidence type="ECO:0008006" key="8">
    <source>
        <dbReference type="Google" id="ProtNLM"/>
    </source>
</evidence>
<dbReference type="PANTHER" id="PTHR21013">
    <property type="entry name" value="ATP SYNTHASE MITOCHONDRIAL F1 COMPLEX ASSEMBLY FACTOR 2/ATP12 PROTEIN, MITOCHONDRIAL PRECURSOR"/>
    <property type="match status" value="1"/>
</dbReference>
<dbReference type="Gene3D" id="3.30.2180.10">
    <property type="entry name" value="ATP12-like"/>
    <property type="match status" value="1"/>
</dbReference>
<reference evidence="6 7" key="1">
    <citation type="submission" date="2023-10" db="EMBL/GenBank/DDBJ databases">
        <authorList>
            <person name="Maclean D."/>
            <person name="Macfadyen A."/>
        </authorList>
    </citation>
    <scope>NUCLEOTIDE SEQUENCE [LARGE SCALE GENOMIC DNA]</scope>
</reference>
<accession>A0AAV1ICL4</accession>
<dbReference type="GO" id="GO:0005739">
    <property type="term" value="C:mitochondrion"/>
    <property type="evidence" value="ECO:0007669"/>
    <property type="project" value="UniProtKB-SubCell"/>
</dbReference>
<keyword evidence="5" id="KW-0143">Chaperone</keyword>
<dbReference type="GO" id="GO:0033615">
    <property type="term" value="P:mitochondrial proton-transporting ATP synthase complex assembly"/>
    <property type="evidence" value="ECO:0007669"/>
    <property type="project" value="TreeGrafter"/>
</dbReference>
<organism evidence="6 7">
    <name type="scientific">Coccomyxa viridis</name>
    <dbReference type="NCBI Taxonomy" id="1274662"/>
    <lineage>
        <taxon>Eukaryota</taxon>
        <taxon>Viridiplantae</taxon>
        <taxon>Chlorophyta</taxon>
        <taxon>core chlorophytes</taxon>
        <taxon>Trebouxiophyceae</taxon>
        <taxon>Trebouxiophyceae incertae sedis</taxon>
        <taxon>Coccomyxaceae</taxon>
        <taxon>Coccomyxa</taxon>
    </lineage>
</organism>
<protein>
    <recommendedName>
        <fullName evidence="8">ATP synthase mitochondrial F1 complex assembly factor 2</fullName>
    </recommendedName>
</protein>
<dbReference type="InterPro" id="IPR023335">
    <property type="entry name" value="ATP12_ortho_dom_sf"/>
</dbReference>
<evidence type="ECO:0000256" key="5">
    <source>
        <dbReference type="ARBA" id="ARBA00023186"/>
    </source>
</evidence>
<keyword evidence="7" id="KW-1185">Reference proteome</keyword>
<dbReference type="PANTHER" id="PTHR21013:SF10">
    <property type="entry name" value="ATP SYNTHASE MITOCHONDRIAL F1 COMPLEX ASSEMBLY FACTOR 2"/>
    <property type="match status" value="1"/>
</dbReference>
<dbReference type="EMBL" id="CAUYUE010000010">
    <property type="protein sequence ID" value="CAK0784240.1"/>
    <property type="molecule type" value="Genomic_DNA"/>
</dbReference>
<evidence type="ECO:0000256" key="3">
    <source>
        <dbReference type="ARBA" id="ARBA00022946"/>
    </source>
</evidence>
<keyword evidence="4" id="KW-0496">Mitochondrion</keyword>
<evidence type="ECO:0000313" key="7">
    <source>
        <dbReference type="Proteomes" id="UP001314263"/>
    </source>
</evidence>
<evidence type="ECO:0000256" key="1">
    <source>
        <dbReference type="ARBA" id="ARBA00004173"/>
    </source>
</evidence>
<dbReference type="InterPro" id="IPR042272">
    <property type="entry name" value="ATP12_ATP_synth-F1-assembly_N"/>
</dbReference>
<gene>
    <name evidence="6" type="ORF">CVIRNUC_007444</name>
</gene>
<comment type="subcellular location">
    <subcellularLocation>
        <location evidence="1">Mitochondrion</location>
    </subcellularLocation>
</comment>
<dbReference type="Gene3D" id="1.10.3580.10">
    <property type="entry name" value="ATP12 ATPase"/>
    <property type="match status" value="1"/>
</dbReference>
<dbReference type="AlphaFoldDB" id="A0AAV1ICL4"/>
<dbReference type="InterPro" id="IPR011419">
    <property type="entry name" value="ATP12_ATP_synth-F1-assembly"/>
</dbReference>
<dbReference type="SUPFAM" id="SSF160909">
    <property type="entry name" value="ATP12-like"/>
    <property type="match status" value="1"/>
</dbReference>
<evidence type="ECO:0000256" key="4">
    <source>
        <dbReference type="ARBA" id="ARBA00023128"/>
    </source>
</evidence>
<keyword evidence="3" id="KW-0809">Transit peptide</keyword>
<dbReference type="Proteomes" id="UP001314263">
    <property type="component" value="Unassembled WGS sequence"/>
</dbReference>
<comment type="similarity">
    <text evidence="2">Belongs to the ATP12 family.</text>
</comment>
<evidence type="ECO:0000313" key="6">
    <source>
        <dbReference type="EMBL" id="CAK0784240.1"/>
    </source>
</evidence>
<evidence type="ECO:0000256" key="2">
    <source>
        <dbReference type="ARBA" id="ARBA00008231"/>
    </source>
</evidence>
<dbReference type="Pfam" id="PF07542">
    <property type="entry name" value="ATP12"/>
    <property type="match status" value="1"/>
</dbReference>